<dbReference type="PANTHER" id="PTHR33678">
    <property type="entry name" value="BLL1576 PROTEIN"/>
    <property type="match status" value="1"/>
</dbReference>
<feature type="non-terminal residue" evidence="2">
    <location>
        <position position="1"/>
    </location>
</feature>
<organism evidence="2">
    <name type="scientific">mine drainage metagenome</name>
    <dbReference type="NCBI Taxonomy" id="410659"/>
    <lineage>
        <taxon>unclassified sequences</taxon>
        <taxon>metagenomes</taxon>
        <taxon>ecological metagenomes</taxon>
    </lineage>
</organism>
<dbReference type="Pfam" id="PF03050">
    <property type="entry name" value="DDE_Tnp_IS66"/>
    <property type="match status" value="1"/>
</dbReference>
<name>T1CZZ2_9ZZZZ</name>
<evidence type="ECO:0000259" key="1">
    <source>
        <dbReference type="Pfam" id="PF03050"/>
    </source>
</evidence>
<feature type="domain" description="Transposase IS66 central" evidence="1">
    <location>
        <begin position="9"/>
        <end position="261"/>
    </location>
</feature>
<dbReference type="InterPro" id="IPR052344">
    <property type="entry name" value="Transposase-related"/>
</dbReference>
<dbReference type="NCBIfam" id="NF033517">
    <property type="entry name" value="transpos_IS66"/>
    <property type="match status" value="1"/>
</dbReference>
<gene>
    <name evidence="2" type="ORF">B1A_03762</name>
</gene>
<accession>T1CZZ2</accession>
<dbReference type="EMBL" id="AUZX01002741">
    <property type="protein sequence ID" value="EQD75760.1"/>
    <property type="molecule type" value="Genomic_DNA"/>
</dbReference>
<sequence>KTGDMSIYLLNYIMMLKYNLKGVIRKVQEFLRINNDLDLSVKGINNALLRVGDACRNEYIAIHDRIRRSKWVHIDETGFHVEGKKFWLWAFRSAENDVLVVITDSRGRNVVRDTMGEDFHSPVIVDGWKAYSYLTIIQRCWAHLIREVDAFKSSGKGKELSDDIHTMFGELKKFLESKDMDLRKSMKEKFDTRMDELVDLYDPYEELHKPVEYVRNGLGSWFTCLLYPGMEPTNNLAEQAIREHVVIRKIIGTFRSENGSQNYQYISSLLATWNLKGKSMFAEMDKILRKELCGFG</sequence>
<proteinExistence type="predicted"/>
<dbReference type="PANTHER" id="PTHR33678:SF1">
    <property type="entry name" value="BLL1576 PROTEIN"/>
    <property type="match status" value="1"/>
</dbReference>
<dbReference type="InterPro" id="IPR004291">
    <property type="entry name" value="Transposase_IS66_central"/>
</dbReference>
<reference evidence="2" key="1">
    <citation type="submission" date="2013-08" db="EMBL/GenBank/DDBJ databases">
        <authorList>
            <person name="Mendez C."/>
            <person name="Richter M."/>
            <person name="Ferrer M."/>
            <person name="Sanchez J."/>
        </authorList>
    </citation>
    <scope>NUCLEOTIDE SEQUENCE</scope>
</reference>
<evidence type="ECO:0000313" key="2">
    <source>
        <dbReference type="EMBL" id="EQD75760.1"/>
    </source>
</evidence>
<comment type="caution">
    <text evidence="2">The sequence shown here is derived from an EMBL/GenBank/DDBJ whole genome shotgun (WGS) entry which is preliminary data.</text>
</comment>
<reference evidence="2" key="2">
    <citation type="journal article" date="2014" name="ISME J.">
        <title>Microbial stratification in low pH oxic and suboxic macroscopic growths along an acid mine drainage.</title>
        <authorList>
            <person name="Mendez-Garcia C."/>
            <person name="Mesa V."/>
            <person name="Sprenger R.R."/>
            <person name="Richter M."/>
            <person name="Diez M.S."/>
            <person name="Solano J."/>
            <person name="Bargiela R."/>
            <person name="Golyshina O.V."/>
            <person name="Manteca A."/>
            <person name="Ramos J.L."/>
            <person name="Gallego J.R."/>
            <person name="Llorente I."/>
            <person name="Martins Dos Santos V.A."/>
            <person name="Jensen O.N."/>
            <person name="Pelaez A.I."/>
            <person name="Sanchez J."/>
            <person name="Ferrer M."/>
        </authorList>
    </citation>
    <scope>NUCLEOTIDE SEQUENCE</scope>
</reference>
<protein>
    <submittedName>
        <fullName evidence="2">Transposase IS66</fullName>
    </submittedName>
</protein>
<dbReference type="AlphaFoldDB" id="T1CZZ2"/>